<reference evidence="5" key="1">
    <citation type="submission" date="2017-02" db="EMBL/GenBank/DDBJ databases">
        <title>Tessaracoccus aquaemaris sp. nov., isolated from the intestine of a Korean rockfish, Sebastes schlegelii, in a marine aquaculture pond.</title>
        <authorList>
            <person name="Tak E.J."/>
            <person name="Bae J.-W."/>
        </authorList>
    </citation>
    <scope>NUCLEOTIDE SEQUENCE [LARGE SCALE GENOMIC DNA]</scope>
    <source>
        <strain evidence="5">NSG39</strain>
    </source>
</reference>
<dbReference type="PANTHER" id="PTHR45947">
    <property type="entry name" value="SULFOQUINOVOSYL TRANSFERASE SQD2"/>
    <property type="match status" value="1"/>
</dbReference>
<evidence type="ECO:0000313" key="4">
    <source>
        <dbReference type="EMBL" id="AQP46267.1"/>
    </source>
</evidence>
<dbReference type="InterPro" id="IPR028098">
    <property type="entry name" value="Glyco_trans_4-like_N"/>
</dbReference>
<dbReference type="Proteomes" id="UP000188145">
    <property type="component" value="Chromosome"/>
</dbReference>
<dbReference type="Pfam" id="PF13692">
    <property type="entry name" value="Glyco_trans_1_4"/>
    <property type="match status" value="1"/>
</dbReference>
<dbReference type="KEGG" id="tes:BW730_00425"/>
<evidence type="ECO:0000259" key="3">
    <source>
        <dbReference type="Pfam" id="PF13439"/>
    </source>
</evidence>
<evidence type="ECO:0000256" key="2">
    <source>
        <dbReference type="ARBA" id="ARBA00022679"/>
    </source>
</evidence>
<proteinExistence type="predicted"/>
<keyword evidence="1" id="KW-0328">Glycosyltransferase</keyword>
<keyword evidence="2" id="KW-0808">Transferase</keyword>
<gene>
    <name evidence="4" type="ORF">BW730_00425</name>
</gene>
<organism evidence="4 5">
    <name type="scientific">Tessaracoccus aquimaris</name>
    <dbReference type="NCBI Taxonomy" id="1332264"/>
    <lineage>
        <taxon>Bacteria</taxon>
        <taxon>Bacillati</taxon>
        <taxon>Actinomycetota</taxon>
        <taxon>Actinomycetes</taxon>
        <taxon>Propionibacteriales</taxon>
        <taxon>Propionibacteriaceae</taxon>
        <taxon>Tessaracoccus</taxon>
    </lineage>
</organism>
<accession>A0A1Q2CJH7</accession>
<dbReference type="SUPFAM" id="SSF53756">
    <property type="entry name" value="UDP-Glycosyltransferase/glycogen phosphorylase"/>
    <property type="match status" value="1"/>
</dbReference>
<dbReference type="GO" id="GO:1901137">
    <property type="term" value="P:carbohydrate derivative biosynthetic process"/>
    <property type="evidence" value="ECO:0007669"/>
    <property type="project" value="UniProtKB-ARBA"/>
</dbReference>
<protein>
    <recommendedName>
        <fullName evidence="3">Glycosyltransferase subfamily 4-like N-terminal domain-containing protein</fullName>
    </recommendedName>
</protein>
<dbReference type="Pfam" id="PF13439">
    <property type="entry name" value="Glyco_transf_4"/>
    <property type="match status" value="1"/>
</dbReference>
<dbReference type="PANTHER" id="PTHR45947:SF3">
    <property type="entry name" value="SULFOQUINOVOSYL TRANSFERASE SQD2"/>
    <property type="match status" value="1"/>
</dbReference>
<sequence>MVTDYYLPTLGGVQTLVKAHKEALEDAGHEVIVACPLVAPSADDTVVALPASALFAPDGYPFTWPYGRTADVLRGALSGADVVHVHSELIGAIAGLRVARDLGIPTVQTMHGRVDVYTAKVLPLPSISSIPLAWLHRRRIPHVAPISGGQRYTSTRLARRMWRLMVNQANFADHVIVPSEHFAGKLAGQGVVTPMTVLSNGLEGSVLAQVTGARARRPDGGLRVMWCGRVSPEKRPEVFVEAMAALPDSVTADMYGEGLALAATGRLVRRLGLEGRVRLHGAVPREAVLRAALEHDVFVSTSYDFDNQPMVILEAIASALPVVISDPDLAEFIPAGGVEVTREPSAASLAATLARLADDPARVTAMSEAMADGADGAAQRTHLSGLLGVYESLTGAG</sequence>
<dbReference type="EMBL" id="CP019606">
    <property type="protein sequence ID" value="AQP46267.1"/>
    <property type="molecule type" value="Genomic_DNA"/>
</dbReference>
<dbReference type="AlphaFoldDB" id="A0A1Q2CJH7"/>
<name>A0A1Q2CJH7_9ACTN</name>
<keyword evidence="5" id="KW-1185">Reference proteome</keyword>
<dbReference type="InterPro" id="IPR050194">
    <property type="entry name" value="Glycosyltransferase_grp1"/>
</dbReference>
<dbReference type="Gene3D" id="3.40.50.2000">
    <property type="entry name" value="Glycogen Phosphorylase B"/>
    <property type="match status" value="2"/>
</dbReference>
<evidence type="ECO:0000256" key="1">
    <source>
        <dbReference type="ARBA" id="ARBA00022676"/>
    </source>
</evidence>
<dbReference type="STRING" id="1332264.BW730_00425"/>
<feature type="domain" description="Glycosyltransferase subfamily 4-like N-terminal" evidence="3">
    <location>
        <begin position="11"/>
        <end position="202"/>
    </location>
</feature>
<evidence type="ECO:0000313" key="5">
    <source>
        <dbReference type="Proteomes" id="UP000188145"/>
    </source>
</evidence>
<dbReference type="GO" id="GO:0016757">
    <property type="term" value="F:glycosyltransferase activity"/>
    <property type="evidence" value="ECO:0007669"/>
    <property type="project" value="UniProtKB-KW"/>
</dbReference>